<evidence type="ECO:0000313" key="3">
    <source>
        <dbReference type="Proteomes" id="UP000625711"/>
    </source>
</evidence>
<dbReference type="AlphaFoldDB" id="A0A834MK05"/>
<accession>A0A834MK05</accession>
<dbReference type="Proteomes" id="UP000625711">
    <property type="component" value="Unassembled WGS sequence"/>
</dbReference>
<dbReference type="EMBL" id="JAACXV010000146">
    <property type="protein sequence ID" value="KAF7283005.1"/>
    <property type="molecule type" value="Genomic_DNA"/>
</dbReference>
<name>A0A834MK05_RHYFE</name>
<organism evidence="2 3">
    <name type="scientific">Rhynchophorus ferrugineus</name>
    <name type="common">Red palm weevil</name>
    <name type="synonym">Curculio ferrugineus</name>
    <dbReference type="NCBI Taxonomy" id="354439"/>
    <lineage>
        <taxon>Eukaryota</taxon>
        <taxon>Metazoa</taxon>
        <taxon>Ecdysozoa</taxon>
        <taxon>Arthropoda</taxon>
        <taxon>Hexapoda</taxon>
        <taxon>Insecta</taxon>
        <taxon>Pterygota</taxon>
        <taxon>Neoptera</taxon>
        <taxon>Endopterygota</taxon>
        <taxon>Coleoptera</taxon>
        <taxon>Polyphaga</taxon>
        <taxon>Cucujiformia</taxon>
        <taxon>Curculionidae</taxon>
        <taxon>Dryophthorinae</taxon>
        <taxon>Rhynchophorus</taxon>
    </lineage>
</organism>
<reference evidence="2" key="1">
    <citation type="submission" date="2020-08" db="EMBL/GenBank/DDBJ databases">
        <title>Genome sequencing and assembly of the red palm weevil Rhynchophorus ferrugineus.</title>
        <authorList>
            <person name="Dias G.B."/>
            <person name="Bergman C.M."/>
            <person name="Manee M."/>
        </authorList>
    </citation>
    <scope>NUCLEOTIDE SEQUENCE</scope>
    <source>
        <strain evidence="2">AA-2017</strain>
        <tissue evidence="2">Whole larva</tissue>
    </source>
</reference>
<evidence type="ECO:0000256" key="1">
    <source>
        <dbReference type="SAM" id="MobiDB-lite"/>
    </source>
</evidence>
<keyword evidence="3" id="KW-1185">Reference proteome</keyword>
<evidence type="ECO:0000313" key="2">
    <source>
        <dbReference type="EMBL" id="KAF7283005.1"/>
    </source>
</evidence>
<sequence>MPKIIDSHGHKLIAALTETKRVRRKRATNFSAPSTARRRRSTSSGRQQLSSFAGDGVLCYVERVTHAETGRGHDHATTQLLED</sequence>
<comment type="caution">
    <text evidence="2">The sequence shown here is derived from an EMBL/GenBank/DDBJ whole genome shotgun (WGS) entry which is preliminary data.</text>
</comment>
<feature type="region of interest" description="Disordered" evidence="1">
    <location>
        <begin position="20"/>
        <end position="49"/>
    </location>
</feature>
<gene>
    <name evidence="2" type="ORF">GWI33_001593</name>
</gene>
<protein>
    <submittedName>
        <fullName evidence="2">Uncharacterized protein</fullName>
    </submittedName>
</protein>
<proteinExistence type="predicted"/>